<name>A0A9P3GFG1_9APHY</name>
<organism evidence="2 3">
    <name type="scientific">Phanerochaete sordida</name>
    <dbReference type="NCBI Taxonomy" id="48140"/>
    <lineage>
        <taxon>Eukaryota</taxon>
        <taxon>Fungi</taxon>
        <taxon>Dikarya</taxon>
        <taxon>Basidiomycota</taxon>
        <taxon>Agaricomycotina</taxon>
        <taxon>Agaricomycetes</taxon>
        <taxon>Polyporales</taxon>
        <taxon>Phanerochaetaceae</taxon>
        <taxon>Phanerochaete</taxon>
    </lineage>
</organism>
<dbReference type="AlphaFoldDB" id="A0A9P3GFG1"/>
<feature type="region of interest" description="Disordered" evidence="1">
    <location>
        <begin position="1"/>
        <end position="20"/>
    </location>
</feature>
<reference evidence="2 3" key="1">
    <citation type="submission" date="2021-08" db="EMBL/GenBank/DDBJ databases">
        <title>Draft Genome Sequence of Phanerochaete sordida strain YK-624.</title>
        <authorList>
            <person name="Mori T."/>
            <person name="Dohra H."/>
            <person name="Suzuki T."/>
            <person name="Kawagishi H."/>
            <person name="Hirai H."/>
        </authorList>
    </citation>
    <scope>NUCLEOTIDE SEQUENCE [LARGE SCALE GENOMIC DNA]</scope>
    <source>
        <strain evidence="2 3">YK-624</strain>
    </source>
</reference>
<feature type="compositionally biased region" description="Low complexity" evidence="1">
    <location>
        <begin position="1"/>
        <end position="10"/>
    </location>
</feature>
<gene>
    <name evidence="2" type="ORF">PsYK624_101030</name>
</gene>
<evidence type="ECO:0000313" key="3">
    <source>
        <dbReference type="Proteomes" id="UP000703269"/>
    </source>
</evidence>
<comment type="caution">
    <text evidence="2">The sequence shown here is derived from an EMBL/GenBank/DDBJ whole genome shotgun (WGS) entry which is preliminary data.</text>
</comment>
<accession>A0A9P3GFG1</accession>
<evidence type="ECO:0000256" key="1">
    <source>
        <dbReference type="SAM" id="MobiDB-lite"/>
    </source>
</evidence>
<sequence>MFPSSMSSSPPGLPGPEASLRDETSFSAVLAKCIHLDCQESGNREVGAVVRVDQVRSQGSPGAARTLAAYVSSRGRGRLCAAASARLSFCPAMCRTKSWHVRRRGDP</sequence>
<dbReference type="Proteomes" id="UP000703269">
    <property type="component" value="Unassembled WGS sequence"/>
</dbReference>
<keyword evidence="3" id="KW-1185">Reference proteome</keyword>
<proteinExistence type="predicted"/>
<dbReference type="EMBL" id="BPQB01000036">
    <property type="protein sequence ID" value="GJE93938.1"/>
    <property type="molecule type" value="Genomic_DNA"/>
</dbReference>
<protein>
    <submittedName>
        <fullName evidence="2">Uncharacterized protein</fullName>
    </submittedName>
</protein>
<evidence type="ECO:0000313" key="2">
    <source>
        <dbReference type="EMBL" id="GJE93938.1"/>
    </source>
</evidence>